<name>A0A9E2L316_9SPIR</name>
<sequence length="370" mass="42216">MIRILRGNDFFRKKTYALFQKELYSEMYKLQKQLLAFIVFVYGVLIFFIAFFDYLSGKDLGLALVLGGGEVLIAIYLWFLLKYFVPRHQSFLPWFSFLSVGQFLVLVYCQYAYLGLSNGFVILILVVVISAITVILFNVWYILFILFLLLSDTFYFFSTIPSVENSAEILQIVIENLSVFLCAFFINSNFAKVEWAEIERKSKLVVQSDHDALTGILNRRAIEQIIAEEGIKGFPCTFILLDLDNFKEVNDTLGHSAGDELLIRTTEKIRLLFRSTDFVARLGGDEFIIFMPNMKDERAVTDKAQAIVHALTETIPGTERLIEVSCSVGVVISSVVSFENLYQKADSALYESKNKGKSCYTIINETVENK</sequence>
<accession>A0A9E2L316</accession>
<feature type="transmembrane region" description="Helical" evidence="3">
    <location>
        <begin position="120"/>
        <end position="150"/>
    </location>
</feature>
<reference evidence="5" key="2">
    <citation type="submission" date="2021-04" db="EMBL/GenBank/DDBJ databases">
        <authorList>
            <person name="Gilroy R."/>
        </authorList>
    </citation>
    <scope>NUCLEOTIDE SEQUENCE</scope>
    <source>
        <strain evidence="5">Gambia15-2214</strain>
    </source>
</reference>
<dbReference type="Pfam" id="PF00990">
    <property type="entry name" value="GGDEF"/>
    <property type="match status" value="1"/>
</dbReference>
<evidence type="ECO:0000256" key="1">
    <source>
        <dbReference type="ARBA" id="ARBA00012528"/>
    </source>
</evidence>
<dbReference type="GO" id="GO:0052621">
    <property type="term" value="F:diguanylate cyclase activity"/>
    <property type="evidence" value="ECO:0007669"/>
    <property type="project" value="UniProtKB-EC"/>
</dbReference>
<dbReference type="PANTHER" id="PTHR45138">
    <property type="entry name" value="REGULATORY COMPONENTS OF SENSORY TRANSDUCTION SYSTEM"/>
    <property type="match status" value="1"/>
</dbReference>
<comment type="catalytic activity">
    <reaction evidence="2">
        <text>2 GTP = 3',3'-c-di-GMP + 2 diphosphate</text>
        <dbReference type="Rhea" id="RHEA:24898"/>
        <dbReference type="ChEBI" id="CHEBI:33019"/>
        <dbReference type="ChEBI" id="CHEBI:37565"/>
        <dbReference type="ChEBI" id="CHEBI:58805"/>
        <dbReference type="EC" id="2.7.7.65"/>
    </reaction>
</comment>
<proteinExistence type="predicted"/>
<feature type="transmembrane region" description="Helical" evidence="3">
    <location>
        <begin position="34"/>
        <end position="54"/>
    </location>
</feature>
<evidence type="ECO:0000256" key="2">
    <source>
        <dbReference type="ARBA" id="ARBA00034247"/>
    </source>
</evidence>
<feature type="domain" description="GGDEF" evidence="4">
    <location>
        <begin position="234"/>
        <end position="365"/>
    </location>
</feature>
<evidence type="ECO:0000256" key="3">
    <source>
        <dbReference type="SAM" id="Phobius"/>
    </source>
</evidence>
<evidence type="ECO:0000259" key="4">
    <source>
        <dbReference type="PROSITE" id="PS50887"/>
    </source>
</evidence>
<feature type="transmembrane region" description="Helical" evidence="3">
    <location>
        <begin position="91"/>
        <end position="114"/>
    </location>
</feature>
<dbReference type="InterPro" id="IPR029787">
    <property type="entry name" value="Nucleotide_cyclase"/>
</dbReference>
<dbReference type="InterPro" id="IPR000160">
    <property type="entry name" value="GGDEF_dom"/>
</dbReference>
<dbReference type="SUPFAM" id="SSF55073">
    <property type="entry name" value="Nucleotide cyclase"/>
    <property type="match status" value="1"/>
</dbReference>
<keyword evidence="3" id="KW-1133">Transmembrane helix</keyword>
<dbReference type="PROSITE" id="PS50887">
    <property type="entry name" value="GGDEF"/>
    <property type="match status" value="1"/>
</dbReference>
<evidence type="ECO:0000313" key="6">
    <source>
        <dbReference type="Proteomes" id="UP000823914"/>
    </source>
</evidence>
<dbReference type="AlphaFoldDB" id="A0A9E2L316"/>
<reference evidence="5" key="1">
    <citation type="journal article" date="2021" name="PeerJ">
        <title>Extensive microbial diversity within the chicken gut microbiome revealed by metagenomics and culture.</title>
        <authorList>
            <person name="Gilroy R."/>
            <person name="Ravi A."/>
            <person name="Getino M."/>
            <person name="Pursley I."/>
            <person name="Horton D.L."/>
            <person name="Alikhan N.F."/>
            <person name="Baker D."/>
            <person name="Gharbi K."/>
            <person name="Hall N."/>
            <person name="Watson M."/>
            <person name="Adriaenssens E.M."/>
            <person name="Foster-Nyarko E."/>
            <person name="Jarju S."/>
            <person name="Secka A."/>
            <person name="Antonio M."/>
            <person name="Oren A."/>
            <person name="Chaudhuri R.R."/>
            <person name="La Ragione R."/>
            <person name="Hildebrand F."/>
            <person name="Pallen M.J."/>
        </authorList>
    </citation>
    <scope>NUCLEOTIDE SEQUENCE</scope>
    <source>
        <strain evidence="5">Gambia15-2214</strain>
    </source>
</reference>
<keyword evidence="3" id="KW-0472">Membrane</keyword>
<dbReference type="NCBIfam" id="TIGR00254">
    <property type="entry name" value="GGDEF"/>
    <property type="match status" value="1"/>
</dbReference>
<dbReference type="SMART" id="SM00267">
    <property type="entry name" value="GGDEF"/>
    <property type="match status" value="1"/>
</dbReference>
<dbReference type="InterPro" id="IPR043128">
    <property type="entry name" value="Rev_trsase/Diguanyl_cyclase"/>
</dbReference>
<dbReference type="CDD" id="cd01949">
    <property type="entry name" value="GGDEF"/>
    <property type="match status" value="1"/>
</dbReference>
<dbReference type="PANTHER" id="PTHR45138:SF9">
    <property type="entry name" value="DIGUANYLATE CYCLASE DGCM-RELATED"/>
    <property type="match status" value="1"/>
</dbReference>
<keyword evidence="3" id="KW-0812">Transmembrane</keyword>
<dbReference type="InterPro" id="IPR050469">
    <property type="entry name" value="Diguanylate_Cyclase"/>
</dbReference>
<gene>
    <name evidence="5" type="ORF">IAA16_09605</name>
</gene>
<dbReference type="EMBL" id="JAHLFV010000220">
    <property type="protein sequence ID" value="MBU3850809.1"/>
    <property type="molecule type" value="Genomic_DNA"/>
</dbReference>
<dbReference type="Gene3D" id="3.30.70.270">
    <property type="match status" value="1"/>
</dbReference>
<feature type="transmembrane region" description="Helical" evidence="3">
    <location>
        <begin position="60"/>
        <end position="79"/>
    </location>
</feature>
<dbReference type="Proteomes" id="UP000823914">
    <property type="component" value="Unassembled WGS sequence"/>
</dbReference>
<protein>
    <recommendedName>
        <fullName evidence="1">diguanylate cyclase</fullName>
        <ecNumber evidence="1">2.7.7.65</ecNumber>
    </recommendedName>
</protein>
<organism evidence="5 6">
    <name type="scientific">Candidatus Treponema excrementipullorum</name>
    <dbReference type="NCBI Taxonomy" id="2838768"/>
    <lineage>
        <taxon>Bacteria</taxon>
        <taxon>Pseudomonadati</taxon>
        <taxon>Spirochaetota</taxon>
        <taxon>Spirochaetia</taxon>
        <taxon>Spirochaetales</taxon>
        <taxon>Treponemataceae</taxon>
        <taxon>Treponema</taxon>
    </lineage>
</organism>
<dbReference type="EC" id="2.7.7.65" evidence="1"/>
<evidence type="ECO:0000313" key="5">
    <source>
        <dbReference type="EMBL" id="MBU3850809.1"/>
    </source>
</evidence>
<comment type="caution">
    <text evidence="5">The sequence shown here is derived from an EMBL/GenBank/DDBJ whole genome shotgun (WGS) entry which is preliminary data.</text>
</comment>